<protein>
    <submittedName>
        <fullName evidence="1">Uncharacterized protein</fullName>
    </submittedName>
</protein>
<dbReference type="Proteomes" id="UP000195152">
    <property type="component" value="Unassembled WGS sequence"/>
</dbReference>
<dbReference type="RefSeq" id="WP_000763130.1">
    <property type="nucleotide sequence ID" value="NZ_NFCF01000063.1"/>
</dbReference>
<proteinExistence type="predicted"/>
<dbReference type="EMBL" id="NFCF01000063">
    <property type="protein sequence ID" value="OTW50865.1"/>
    <property type="molecule type" value="Genomic_DNA"/>
</dbReference>
<name>A0A242WC00_BACTU</name>
<reference evidence="1 2" key="1">
    <citation type="submission" date="2016-10" db="EMBL/GenBank/DDBJ databases">
        <title>Comparative genomics of Bacillus thuringiensis reveals a path to pathogens against multiple invertebrate hosts.</title>
        <authorList>
            <person name="Zheng J."/>
            <person name="Gao Q."/>
            <person name="Liu H."/>
            <person name="Peng D."/>
            <person name="Ruan L."/>
            <person name="Sun M."/>
        </authorList>
    </citation>
    <scope>NUCLEOTIDE SEQUENCE [LARGE SCALE GENOMIC DNA]</scope>
    <source>
        <strain evidence="1">BGSC 4AC1</strain>
    </source>
</reference>
<sequence length="155" mass="18484">MADFTELHFRVKLKKNIPNDVLNIIRYMIDNLDKPISLPKHDFFATSRWSSMLSANSDNGRMVKKCTSFENNNSAWHLSVTSLFRETGEIKLFFEWLYEYIDEQWLSFLGYINYDTRDHPVLIYYSDDGMKYIYVNCNETEEADSVLYNWNTNEL</sequence>
<dbReference type="AlphaFoldDB" id="A0A242WC00"/>
<evidence type="ECO:0000313" key="2">
    <source>
        <dbReference type="Proteomes" id="UP000195152"/>
    </source>
</evidence>
<comment type="caution">
    <text evidence="1">The sequence shown here is derived from an EMBL/GenBank/DDBJ whole genome shotgun (WGS) entry which is preliminary data.</text>
</comment>
<organism evidence="1 2">
    <name type="scientific">Bacillus thuringiensis serovar mexicanensis</name>
    <dbReference type="NCBI Taxonomy" id="180868"/>
    <lineage>
        <taxon>Bacteria</taxon>
        <taxon>Bacillati</taxon>
        <taxon>Bacillota</taxon>
        <taxon>Bacilli</taxon>
        <taxon>Bacillales</taxon>
        <taxon>Bacillaceae</taxon>
        <taxon>Bacillus</taxon>
        <taxon>Bacillus cereus group</taxon>
    </lineage>
</organism>
<evidence type="ECO:0000313" key="1">
    <source>
        <dbReference type="EMBL" id="OTW50865.1"/>
    </source>
</evidence>
<gene>
    <name evidence="1" type="ORF">BK699_09985</name>
</gene>
<accession>A0A242WC00</accession>